<gene>
    <name evidence="1" type="ORF">JCM9152_2440</name>
</gene>
<accession>W4QI58</accession>
<sequence>MVLKRKVIFITDGDEAARKAVECAAADLGGRCISRSAGNPSTLNGEQLLSYIFETSVDPVLVMFDDCGYRELGPGEKAMQVVAKHPNIEVIGAIAVASSTHCSEWTDVNVSIDRFGDLTEFGVDKEGLPDLEKGRINGDTVYVLDQLNIPIIIGIGDIGKMAGRDSVEKGAPITKKAVEIILERSGYHESNKGKANTDITRN</sequence>
<dbReference type="AlphaFoldDB" id="W4QI58"/>
<protein>
    <submittedName>
        <fullName evidence="1">Stage V sporulation protein AE</fullName>
    </submittedName>
</protein>
<evidence type="ECO:0000313" key="2">
    <source>
        <dbReference type="Proteomes" id="UP000018895"/>
    </source>
</evidence>
<proteinExistence type="predicted"/>
<dbReference type="OrthoDB" id="1679631at2"/>
<organism evidence="1 2">
    <name type="scientific">Halalkalibacter hemicellulosilyticusJCM 9152</name>
    <dbReference type="NCBI Taxonomy" id="1236971"/>
    <lineage>
        <taxon>Bacteria</taxon>
        <taxon>Bacillati</taxon>
        <taxon>Bacillota</taxon>
        <taxon>Bacilli</taxon>
        <taxon>Bacillales</taxon>
        <taxon>Bacillaceae</taxon>
        <taxon>Halalkalibacter</taxon>
    </lineage>
</organism>
<name>W4QI58_9BACI</name>
<dbReference type="Pfam" id="PF14097">
    <property type="entry name" value="SpoVAE"/>
    <property type="match status" value="1"/>
</dbReference>
<reference evidence="1" key="1">
    <citation type="journal article" date="2014" name="Genome Announc.">
        <title>Draft Genome Sequences of Three Alkaliphilic Bacillus Strains, Bacillus wakoensis JCM 9140T, Bacillus akibai JCM 9157T, and Bacillus hemicellulosilyticus JCM 9152T.</title>
        <authorList>
            <person name="Yuki M."/>
            <person name="Oshima K."/>
            <person name="Suda W."/>
            <person name="Oshida Y."/>
            <person name="Kitamura K."/>
            <person name="Iida T."/>
            <person name="Hattori M."/>
            <person name="Ohkuma M."/>
        </authorList>
    </citation>
    <scope>NUCLEOTIDE SEQUENCE [LARGE SCALE GENOMIC DNA]</scope>
    <source>
        <strain evidence="1">JCM 9152</strain>
    </source>
</reference>
<dbReference type="Proteomes" id="UP000018895">
    <property type="component" value="Unassembled WGS sequence"/>
</dbReference>
<comment type="caution">
    <text evidence="1">The sequence shown here is derived from an EMBL/GenBank/DDBJ whole genome shotgun (WGS) entry which is preliminary data.</text>
</comment>
<dbReference type="InterPro" id="IPR025914">
    <property type="entry name" value="SpoVAE"/>
</dbReference>
<dbReference type="STRING" id="1236971.JCM9152_2440"/>
<dbReference type="EMBL" id="BAUU01000015">
    <property type="protein sequence ID" value="GAE31004.1"/>
    <property type="molecule type" value="Genomic_DNA"/>
</dbReference>
<evidence type="ECO:0000313" key="1">
    <source>
        <dbReference type="EMBL" id="GAE31004.1"/>
    </source>
</evidence>
<keyword evidence="2" id="KW-1185">Reference proteome</keyword>
<dbReference type="RefSeq" id="WP_035344169.1">
    <property type="nucleotide sequence ID" value="NZ_BAUU01000015.1"/>
</dbReference>